<feature type="compositionally biased region" description="Acidic residues" evidence="1">
    <location>
        <begin position="10"/>
        <end position="22"/>
    </location>
</feature>
<dbReference type="AlphaFoldDB" id="V4GWH2"/>
<dbReference type="EMBL" id="ASGZ01000008">
    <property type="protein sequence ID" value="ESP89506.1"/>
    <property type="molecule type" value="Genomic_DNA"/>
</dbReference>
<proteinExistence type="predicted"/>
<accession>V4GWH2</accession>
<protein>
    <submittedName>
        <fullName evidence="3">Uncharacterized protein</fullName>
    </submittedName>
</protein>
<dbReference type="Proteomes" id="UP000017840">
    <property type="component" value="Unassembled WGS sequence"/>
</dbReference>
<evidence type="ECO:0000313" key="4">
    <source>
        <dbReference type="Proteomes" id="UP000017840"/>
    </source>
</evidence>
<gene>
    <name evidence="3" type="ORF">K933_03080</name>
</gene>
<feature type="region of interest" description="Disordered" evidence="1">
    <location>
        <begin position="1"/>
        <end position="38"/>
    </location>
</feature>
<dbReference type="InterPro" id="IPR055952">
    <property type="entry name" value="DUF7530"/>
</dbReference>
<feature type="transmembrane region" description="Helical" evidence="2">
    <location>
        <begin position="65"/>
        <end position="86"/>
    </location>
</feature>
<keyword evidence="2" id="KW-0812">Transmembrane</keyword>
<feature type="transmembrane region" description="Helical" evidence="2">
    <location>
        <begin position="193"/>
        <end position="219"/>
    </location>
</feature>
<evidence type="ECO:0000256" key="1">
    <source>
        <dbReference type="SAM" id="MobiDB-lite"/>
    </source>
</evidence>
<keyword evidence="2" id="KW-0472">Membrane</keyword>
<dbReference type="eggNOG" id="arCOG04739">
    <property type="taxonomic scope" value="Archaea"/>
</dbReference>
<evidence type="ECO:0000256" key="2">
    <source>
        <dbReference type="SAM" id="Phobius"/>
    </source>
</evidence>
<feature type="transmembrane region" description="Helical" evidence="2">
    <location>
        <begin position="239"/>
        <end position="255"/>
    </location>
</feature>
<name>V4GWH2_9EURY</name>
<reference evidence="3 4" key="1">
    <citation type="journal article" date="2013" name="Genome Announc.">
        <title>Draft Genome Sequence of 'Candidatus Halobonum tyrrellensis' Strain G22, Isolated from the Hypersaline Waters of Lake Tyrrell, Australia.</title>
        <authorList>
            <person name="Ugalde J.A."/>
            <person name="Narasingarao P."/>
            <person name="Kuo S."/>
            <person name="Podell S."/>
            <person name="Allen E.E."/>
        </authorList>
    </citation>
    <scope>NUCLEOTIDE SEQUENCE [LARGE SCALE GENOMIC DNA]</scope>
    <source>
        <strain evidence="3 4">G22</strain>
    </source>
</reference>
<keyword evidence="2" id="KW-1133">Transmembrane helix</keyword>
<keyword evidence="4" id="KW-1185">Reference proteome</keyword>
<feature type="transmembrane region" description="Helical" evidence="2">
    <location>
        <begin position="130"/>
        <end position="153"/>
    </location>
</feature>
<feature type="transmembrane region" description="Helical" evidence="2">
    <location>
        <begin position="92"/>
        <end position="110"/>
    </location>
</feature>
<dbReference type="PATRIC" id="fig|1324957.4.peg.626"/>
<dbReference type="Pfam" id="PF24374">
    <property type="entry name" value="DUF7530"/>
    <property type="match status" value="2"/>
</dbReference>
<sequence>MTREGNDGSEGGDPDAEGVDGTDDPHGSDDAEDAEDTSTRLPEFGEVWVYESIVRALPGANLSPTAAITLQLALFEVGVLLFAWGYGLWNAAAAGTAAVFVAAVGSYLLLRLGDSNRTLDAPTTYTRLLFGSSIEVVLAVLAFIALVTHLFVYDPQHVGETLPMAQWAPIPIPRSETPLVTALFGPEPPVPVVFLSLLVLWDVCYRIGVSWWIAVVSLYGELRLPLPPESGDEFRRIDYLNVAFALAQLVLVPFIRDRPALLLAVCGHVLAVFVVSGAAVAISYRREAA</sequence>
<comment type="caution">
    <text evidence="3">The sequence shown here is derived from an EMBL/GenBank/DDBJ whole genome shotgun (WGS) entry which is preliminary data.</text>
</comment>
<organism evidence="3 4">
    <name type="scientific">Candidatus Halobonum tyrrellensis G22</name>
    <dbReference type="NCBI Taxonomy" id="1324957"/>
    <lineage>
        <taxon>Archaea</taxon>
        <taxon>Methanobacteriati</taxon>
        <taxon>Methanobacteriota</taxon>
        <taxon>Stenosarchaea group</taxon>
        <taxon>Halobacteria</taxon>
        <taxon>Halobacteriales</taxon>
        <taxon>Haloferacaceae</taxon>
        <taxon>Candidatus Halobonum</taxon>
    </lineage>
</organism>
<feature type="transmembrane region" description="Helical" evidence="2">
    <location>
        <begin position="261"/>
        <end position="284"/>
    </location>
</feature>
<evidence type="ECO:0000313" key="3">
    <source>
        <dbReference type="EMBL" id="ESP89506.1"/>
    </source>
</evidence>